<organism evidence="1 2">
    <name type="scientific">Roseiarcus fermentans</name>
    <dbReference type="NCBI Taxonomy" id="1473586"/>
    <lineage>
        <taxon>Bacteria</taxon>
        <taxon>Pseudomonadati</taxon>
        <taxon>Pseudomonadota</taxon>
        <taxon>Alphaproteobacteria</taxon>
        <taxon>Hyphomicrobiales</taxon>
        <taxon>Roseiarcaceae</taxon>
        <taxon>Roseiarcus</taxon>
    </lineage>
</organism>
<gene>
    <name evidence="1" type="ORF">DFR50_15011</name>
</gene>
<dbReference type="PIRSF" id="PIRSF031780">
    <property type="entry name" value="UCP031780"/>
    <property type="match status" value="1"/>
</dbReference>
<dbReference type="AlphaFoldDB" id="A0A366EJZ1"/>
<accession>A0A366EJZ1</accession>
<evidence type="ECO:0008006" key="3">
    <source>
        <dbReference type="Google" id="ProtNLM"/>
    </source>
</evidence>
<dbReference type="Pfam" id="PF07345">
    <property type="entry name" value="ATPaseInh_sub_z"/>
    <property type="match status" value="1"/>
</dbReference>
<sequence>MSDAFQDRENTFEQMFANDETLRFKAIARRNKALALWIADMKGLAGEAAEKYAADFVGAQIGKSDDDVAAALRDDLARANVDFSDNRLRKKMGEETAAALASVKAGK</sequence>
<dbReference type="RefSeq" id="WP_113893281.1">
    <property type="nucleotide sequence ID" value="NZ_QNRK01000050.1"/>
</dbReference>
<name>A0A366EJZ1_9HYPH</name>
<proteinExistence type="predicted"/>
<protein>
    <recommendedName>
        <fullName evidence="3">DUF1476 domain-containing protein</fullName>
    </recommendedName>
</protein>
<dbReference type="OrthoDB" id="9810387at2"/>
<keyword evidence="2" id="KW-1185">Reference proteome</keyword>
<evidence type="ECO:0000313" key="1">
    <source>
        <dbReference type="EMBL" id="RBP02678.1"/>
    </source>
</evidence>
<reference evidence="1 2" key="1">
    <citation type="submission" date="2018-06" db="EMBL/GenBank/DDBJ databases">
        <title>Genomic Encyclopedia of Type Strains, Phase IV (KMG-IV): sequencing the most valuable type-strain genomes for metagenomic binning, comparative biology and taxonomic classification.</title>
        <authorList>
            <person name="Goeker M."/>
        </authorList>
    </citation>
    <scope>NUCLEOTIDE SEQUENCE [LARGE SCALE GENOMIC DNA]</scope>
    <source>
        <strain evidence="1 2">DSM 24875</strain>
    </source>
</reference>
<dbReference type="InterPro" id="IPR009945">
    <property type="entry name" value="ATPase_inh_sub_z"/>
</dbReference>
<dbReference type="InterPro" id="IPR038293">
    <property type="entry name" value="ATPase_inh_sub_z_sf"/>
</dbReference>
<evidence type="ECO:0000313" key="2">
    <source>
        <dbReference type="Proteomes" id="UP000253529"/>
    </source>
</evidence>
<dbReference type="Proteomes" id="UP000253529">
    <property type="component" value="Unassembled WGS sequence"/>
</dbReference>
<dbReference type="EMBL" id="QNRK01000050">
    <property type="protein sequence ID" value="RBP02678.1"/>
    <property type="molecule type" value="Genomic_DNA"/>
</dbReference>
<dbReference type="Gene3D" id="1.10.790.20">
    <property type="entry name" value="Domain of unknown function DUF1476"/>
    <property type="match status" value="1"/>
</dbReference>
<comment type="caution">
    <text evidence="1">The sequence shown here is derived from an EMBL/GenBank/DDBJ whole genome shotgun (WGS) entry which is preliminary data.</text>
</comment>